<dbReference type="GO" id="GO:0003677">
    <property type="term" value="F:DNA binding"/>
    <property type="evidence" value="ECO:0007669"/>
    <property type="project" value="InterPro"/>
</dbReference>
<dbReference type="EMBL" id="AHMU02000018">
    <property type="protein sequence ID" value="EMN23028.1"/>
    <property type="molecule type" value="Genomic_DNA"/>
</dbReference>
<name>M6JTW0_9LEPT</name>
<dbReference type="InterPro" id="IPR047650">
    <property type="entry name" value="Transpos_IS110"/>
</dbReference>
<dbReference type="Proteomes" id="UP000012106">
    <property type="component" value="Unassembled WGS sequence"/>
</dbReference>
<protein>
    <submittedName>
        <fullName evidence="2">Transposase domain protein</fullName>
    </submittedName>
</protein>
<feature type="domain" description="Transposase IS110-like N-terminal" evidence="1">
    <location>
        <begin position="3"/>
        <end position="91"/>
    </location>
</feature>
<proteinExistence type="predicted"/>
<dbReference type="AlphaFoldDB" id="M6JTW0"/>
<dbReference type="GO" id="GO:0004803">
    <property type="term" value="F:transposase activity"/>
    <property type="evidence" value="ECO:0007669"/>
    <property type="project" value="InterPro"/>
</dbReference>
<evidence type="ECO:0000313" key="3">
    <source>
        <dbReference type="Proteomes" id="UP000012106"/>
    </source>
</evidence>
<dbReference type="InterPro" id="IPR002525">
    <property type="entry name" value="Transp_IS110-like_N"/>
</dbReference>
<organism evidence="2 3">
    <name type="scientific">Leptospira santarosai serovar Arenal str. MAVJ 401</name>
    <dbReference type="NCBI Taxonomy" id="1049976"/>
    <lineage>
        <taxon>Bacteria</taxon>
        <taxon>Pseudomonadati</taxon>
        <taxon>Spirochaetota</taxon>
        <taxon>Spirochaetia</taxon>
        <taxon>Leptospirales</taxon>
        <taxon>Leptospiraceae</taxon>
        <taxon>Leptospira</taxon>
    </lineage>
</organism>
<reference evidence="2 3" key="1">
    <citation type="submission" date="2013-01" db="EMBL/GenBank/DDBJ databases">
        <authorList>
            <person name="Harkins D.M."/>
            <person name="Durkin A.S."/>
            <person name="Brinkac L.M."/>
            <person name="Haft D.H."/>
            <person name="Selengut J.D."/>
            <person name="Sanka R."/>
            <person name="DePew J."/>
            <person name="Purushe J."/>
            <person name="Hartskeerl R.A."/>
            <person name="Ahmed A."/>
            <person name="van der Linden H."/>
            <person name="Goris M.G.A."/>
            <person name="Vinetz J.M."/>
            <person name="Sutton G.G."/>
            <person name="Nierman W.C."/>
            <person name="Fouts D.E."/>
        </authorList>
    </citation>
    <scope>NUCLEOTIDE SEQUENCE [LARGE SCALE GENOMIC DNA]</scope>
    <source>
        <strain evidence="2 3">MAVJ 401</strain>
    </source>
</reference>
<evidence type="ECO:0000313" key="2">
    <source>
        <dbReference type="EMBL" id="EMN23028.1"/>
    </source>
</evidence>
<dbReference type="GO" id="GO:0006313">
    <property type="term" value="P:DNA transposition"/>
    <property type="evidence" value="ECO:0007669"/>
    <property type="project" value="InterPro"/>
</dbReference>
<dbReference type="PANTHER" id="PTHR33055">
    <property type="entry name" value="TRANSPOSASE FOR INSERTION SEQUENCE ELEMENT IS1111A"/>
    <property type="match status" value="1"/>
</dbReference>
<comment type="caution">
    <text evidence="2">The sequence shown here is derived from an EMBL/GenBank/DDBJ whole genome shotgun (WGS) entry which is preliminary data.</text>
</comment>
<accession>M6JTW0</accession>
<dbReference type="Pfam" id="PF01548">
    <property type="entry name" value="DEDD_Tnp_IS110"/>
    <property type="match status" value="1"/>
</dbReference>
<sequence length="119" mass="13980">MTGYPLYRYLKSLGVNCTIVAPGKILRQNSDKIKTDKRDAIKLAKLLRSGELESIHVPSEEDEAVRDYLRSRDNLRLDLGRNRQRLMKFLLRKDIRTCPKRNSMTLLSKDRSVRFWDTL</sequence>
<gene>
    <name evidence="2" type="ORF">LEP1GSC063_3404</name>
</gene>
<evidence type="ECO:0000259" key="1">
    <source>
        <dbReference type="Pfam" id="PF01548"/>
    </source>
</evidence>